<dbReference type="EMBL" id="CACRZD030000002">
    <property type="protein sequence ID" value="CAA6656563.1"/>
    <property type="molecule type" value="Genomic_DNA"/>
</dbReference>
<gene>
    <name evidence="1" type="ORF">SI7747_02003103</name>
</gene>
<reference evidence="1 2" key="1">
    <citation type="submission" date="2019-12" db="EMBL/GenBank/DDBJ databases">
        <authorList>
            <person name="Scholz U."/>
            <person name="Mascher M."/>
            <person name="Fiebig A."/>
        </authorList>
    </citation>
    <scope>NUCLEOTIDE SEQUENCE</scope>
</reference>
<proteinExistence type="predicted"/>
<protein>
    <submittedName>
        <fullName evidence="1">Uncharacterized protein</fullName>
    </submittedName>
</protein>
<sequence length="72" mass="8118">MGTSMPNISINIMLAKHPLVDSRVEDSKSMNSDADFFSKIGSLWIQVIDLVIVRITTMLKNLPFPHPNLIHK</sequence>
<keyword evidence="2" id="KW-1185">Reference proteome</keyword>
<name>A0A7I8IHK7_SPIIN</name>
<dbReference type="Proteomes" id="UP001189122">
    <property type="component" value="Unassembled WGS sequence"/>
</dbReference>
<dbReference type="EMBL" id="LR743589">
    <property type="protein sequence ID" value="CAA2616890.1"/>
    <property type="molecule type" value="Genomic_DNA"/>
</dbReference>
<accession>A0A7I8IHK7</accession>
<evidence type="ECO:0000313" key="1">
    <source>
        <dbReference type="EMBL" id="CAA2616890.1"/>
    </source>
</evidence>
<evidence type="ECO:0000313" key="2">
    <source>
        <dbReference type="Proteomes" id="UP001189122"/>
    </source>
</evidence>
<organism evidence="1">
    <name type="scientific">Spirodela intermedia</name>
    <name type="common">Intermediate duckweed</name>
    <dbReference type="NCBI Taxonomy" id="51605"/>
    <lineage>
        <taxon>Eukaryota</taxon>
        <taxon>Viridiplantae</taxon>
        <taxon>Streptophyta</taxon>
        <taxon>Embryophyta</taxon>
        <taxon>Tracheophyta</taxon>
        <taxon>Spermatophyta</taxon>
        <taxon>Magnoliopsida</taxon>
        <taxon>Liliopsida</taxon>
        <taxon>Araceae</taxon>
        <taxon>Lemnoideae</taxon>
        <taxon>Spirodela</taxon>
    </lineage>
</organism>
<dbReference type="AlphaFoldDB" id="A0A7I8IHK7"/>